<accession>A0A218ZBU4</accession>
<dbReference type="OrthoDB" id="245989at2759"/>
<dbReference type="SMART" id="SM00382">
    <property type="entry name" value="AAA"/>
    <property type="match status" value="2"/>
</dbReference>
<evidence type="ECO:0000256" key="9">
    <source>
        <dbReference type="SAM" id="MobiDB-lite"/>
    </source>
</evidence>
<sequence>MQDEEPVRGGKELSDTVPTTSDAAKKEPAASSPPDDHTERTVETDAVELRKESEHKLLKLVEDHEDVTSTTPRGPVTGDAPAEGGSSSSPPDEHIEESEPEQAKSHRDLDRTPLGLVQVDRNSEEHTALAQVDSSSEEPTALVQVDRNSEEHTALAQVDSSSEEPTALAQVDSNSEEPTALAQVDSNSEEHTALVQVDSNSEEHTGPVTGNRLAEGTGASSASASIHVENTESNKPESHLGSEPTLSSLLEDHGSTTEESHAKLEDYLNREKASGATPQELGITWRDLTVTGVSSDAAIHENFASQFDVSRKLQRAKRSPADRVILNKTHGCVKPGEMLLVLGKPGSGCTTLLSLLANRRRGYESISGEVHYGSMDHKAAKRYMGQIVMNTERELFFPSLTVGQTLDFATRLKVPWNKPKNEKETSRKEYRDVLLQALGIEHTLNTKIGDEFTRGVSGGERKRVSIAECLATRASIFCWDNSTRGLDASTALQHIKALQVLTKIRGLSTIVTLYQPGNGIYDLFDKVLLLDQGQQIFFGPTQDARPFMEGLGFECLPGANTADYLTGVTMPNEREVRPECIATFPRSIKTLRDVYEESDIYQQMVAQYDYPTTVEAREATATFQRSIAAESCGDSFTVGFLAQVEACLIRQYQILWGDKKTFLMKQISSAALALILGSLFYDAPDNSAGLFVKSGALFFALLYNTLIAMSEVADSFHGRPVHLKHRYFAFTRLAAYHIAQIIADMPVIAFRITNFSVVLYFMVGLKHSGSAFFTYWVLLFVTALAMTALFRAIGAMSSTFDGASKWAGICIGFTNLYTGYMLNYHQMHPWFVWVFWVNPLAYAFDGLLSNELHANQIDCVGANLVPLGPAYRDARYQSCAGIGAASVQGQTSFVGDQYLESLTYNHRHVWRNFAILWPIWAFFASVTIFYSTRWHFSSEGQANLLIPREKAADILRSSPIDEETATRDPEKTPQLRGGDDEVLSNLERPRRVAKDEDAPSHDLEKPAAFSGDEASSARDDGTSSTSDKSIVHDGEVARNTSLFTWKDLSYTVKTPDGDRVLLENVHGWVKPGMLGALMGVSGAGKTTLLDVLAQRKTEGIISGSILVDGKPLPVSFERCIGFCEQVDVHEPFATVREALEFSSLLRQDRAVSREEKISYVQTIIDLLELNEIADTLIGRLDAGLNLEQRKRVTIGVELVAKPKVLIFLDEPTSGADSQSAFNTIRFLRKLADVGQAVLVTIHQPSAQVFSQFDTLLLLGNGGKVAYFGDTGGKNAPTVKNFFVKNGAPGCPLDTNPAEYIIDVVSSSWGREKDWNKVWLESSEYVAVAKELDRLESEAIARSRDSPISAQYHDEYASPLWEQMRMVTYRTSLSLWRNTGYVNNKMILHISSALFNGFSFWMVGDSVSDLHSRLFTVFNFIFIAPGALNQLQPLFIERRDIFETREAKSKIYSWFAFATAVVASEVPYLCVCAVLYFVCWYWTVGFPMHGAGPTLFVMVMYEFVFTGIGEFVAACAPSAAFAAFASPVLIGVLAPFCGILVPYDQIVGFWRYWLYYLNPFTYLMGSMLIFDIWGTEVTCSESEFALFDPPSGSTCGEYLQAYLKTAGRGSSLDNPEDIAGCRVCQFGDGSDFLRTLNLTKYYQGWRDALIVVIYALASYAMVFVVLKLRTGRSKKAQWQK</sequence>
<evidence type="ECO:0000256" key="5">
    <source>
        <dbReference type="ARBA" id="ARBA00022741"/>
    </source>
</evidence>
<feature type="transmembrane region" description="Helical" evidence="10">
    <location>
        <begin position="772"/>
        <end position="794"/>
    </location>
</feature>
<evidence type="ECO:0000256" key="6">
    <source>
        <dbReference type="ARBA" id="ARBA00022840"/>
    </source>
</evidence>
<dbReference type="FunFam" id="3.40.50.300:FF:000054">
    <property type="entry name" value="ABC multidrug transporter atrF"/>
    <property type="match status" value="1"/>
</dbReference>
<evidence type="ECO:0000256" key="2">
    <source>
        <dbReference type="ARBA" id="ARBA00006012"/>
    </source>
</evidence>
<feature type="compositionally biased region" description="Basic and acidic residues" evidence="9">
    <location>
        <begin position="23"/>
        <end position="62"/>
    </location>
</feature>
<dbReference type="Pfam" id="PF01061">
    <property type="entry name" value="ABC2_membrane"/>
    <property type="match status" value="2"/>
</dbReference>
<keyword evidence="4 10" id="KW-0812">Transmembrane</keyword>
<dbReference type="InterPro" id="IPR013525">
    <property type="entry name" value="ABC2_TM"/>
</dbReference>
<dbReference type="InterPro" id="IPR034003">
    <property type="entry name" value="ABCG_PDR_2"/>
</dbReference>
<dbReference type="CDD" id="cd03233">
    <property type="entry name" value="ABCG_PDR_domain1"/>
    <property type="match status" value="1"/>
</dbReference>
<dbReference type="Pfam" id="PF00005">
    <property type="entry name" value="ABC_tran"/>
    <property type="match status" value="2"/>
</dbReference>
<feature type="transmembrane region" description="Helical" evidence="10">
    <location>
        <begin position="1518"/>
        <end position="1540"/>
    </location>
</feature>
<dbReference type="SUPFAM" id="SSF52540">
    <property type="entry name" value="P-loop containing nucleoside triphosphate hydrolases"/>
    <property type="match status" value="2"/>
</dbReference>
<dbReference type="PROSITE" id="PS50893">
    <property type="entry name" value="ABC_TRANSPORTER_2"/>
    <property type="match status" value="2"/>
</dbReference>
<feature type="transmembrane region" description="Helical" evidence="10">
    <location>
        <begin position="1552"/>
        <end position="1572"/>
    </location>
</feature>
<dbReference type="PANTHER" id="PTHR19241">
    <property type="entry name" value="ATP-BINDING CASSETTE TRANSPORTER"/>
    <property type="match status" value="1"/>
</dbReference>
<feature type="transmembrane region" description="Helical" evidence="10">
    <location>
        <begin position="830"/>
        <end position="848"/>
    </location>
</feature>
<feature type="transmembrane region" description="Helical" evidence="10">
    <location>
        <begin position="1450"/>
        <end position="1481"/>
    </location>
</feature>
<dbReference type="InterPro" id="IPR010929">
    <property type="entry name" value="PDR_CDR_ABC"/>
</dbReference>
<feature type="domain" description="ABC transporter" evidence="11">
    <location>
        <begin position="311"/>
        <end position="557"/>
    </location>
</feature>
<dbReference type="PROSITE" id="PS00211">
    <property type="entry name" value="ABC_TRANSPORTER_1"/>
    <property type="match status" value="1"/>
</dbReference>
<feature type="compositionally biased region" description="Basic and acidic residues" evidence="9">
    <location>
        <begin position="1"/>
        <end position="14"/>
    </location>
</feature>
<dbReference type="GO" id="GO:0016020">
    <property type="term" value="C:membrane"/>
    <property type="evidence" value="ECO:0007669"/>
    <property type="project" value="UniProtKB-SubCell"/>
</dbReference>
<feature type="transmembrane region" description="Helical" evidence="10">
    <location>
        <begin position="687"/>
        <end position="706"/>
    </location>
</feature>
<dbReference type="EMBL" id="MZNU01000077">
    <property type="protein sequence ID" value="OWP05202.1"/>
    <property type="molecule type" value="Genomic_DNA"/>
</dbReference>
<dbReference type="GO" id="GO:0140359">
    <property type="term" value="F:ABC-type transporter activity"/>
    <property type="evidence" value="ECO:0007669"/>
    <property type="project" value="InterPro"/>
</dbReference>
<feature type="compositionally biased region" description="Basic and acidic residues" evidence="9">
    <location>
        <begin position="250"/>
        <end position="261"/>
    </location>
</feature>
<evidence type="ECO:0000256" key="1">
    <source>
        <dbReference type="ARBA" id="ARBA00004141"/>
    </source>
</evidence>
<dbReference type="InterPro" id="IPR003439">
    <property type="entry name" value="ABC_transporter-like_ATP-bd"/>
</dbReference>
<evidence type="ECO:0000313" key="12">
    <source>
        <dbReference type="EMBL" id="OWP05202.1"/>
    </source>
</evidence>
<dbReference type="InterPro" id="IPR034001">
    <property type="entry name" value="ABCG_PDR_1"/>
</dbReference>
<feature type="transmembrane region" description="Helical" evidence="10">
    <location>
        <begin position="1647"/>
        <end position="1665"/>
    </location>
</feature>
<keyword evidence="13" id="KW-1185">Reference proteome</keyword>
<evidence type="ECO:0000256" key="3">
    <source>
        <dbReference type="ARBA" id="ARBA00022448"/>
    </source>
</evidence>
<evidence type="ECO:0000256" key="8">
    <source>
        <dbReference type="ARBA" id="ARBA00023136"/>
    </source>
</evidence>
<evidence type="ECO:0000259" key="11">
    <source>
        <dbReference type="PROSITE" id="PS50893"/>
    </source>
</evidence>
<feature type="region of interest" description="Disordered" evidence="9">
    <location>
        <begin position="1"/>
        <end position="261"/>
    </location>
</feature>
<keyword evidence="7 10" id="KW-1133">Transmembrane helix</keyword>
<feature type="transmembrane region" description="Helical" evidence="10">
    <location>
        <begin position="662"/>
        <end position="681"/>
    </location>
</feature>
<evidence type="ECO:0000256" key="10">
    <source>
        <dbReference type="SAM" id="Phobius"/>
    </source>
</evidence>
<comment type="caution">
    <text evidence="12">The sequence shown here is derived from an EMBL/GenBank/DDBJ whole genome shotgun (WGS) entry which is preliminary data.</text>
</comment>
<proteinExistence type="inferred from homology"/>
<dbReference type="GO" id="GO:0016887">
    <property type="term" value="F:ATP hydrolysis activity"/>
    <property type="evidence" value="ECO:0007669"/>
    <property type="project" value="InterPro"/>
</dbReference>
<keyword evidence="5" id="KW-0547">Nucleotide-binding</keyword>
<keyword evidence="3" id="KW-0813">Transport</keyword>
<feature type="region of interest" description="Disordered" evidence="9">
    <location>
        <begin position="956"/>
        <end position="1031"/>
    </location>
</feature>
<comment type="subcellular location">
    <subcellularLocation>
        <location evidence="1">Membrane</location>
        <topology evidence="1">Multi-pass membrane protein</topology>
    </subcellularLocation>
</comment>
<feature type="compositionally biased region" description="Basic and acidic residues" evidence="9">
    <location>
        <begin position="101"/>
        <end position="111"/>
    </location>
</feature>
<feature type="compositionally biased region" description="Basic and acidic residues" evidence="9">
    <location>
        <begin position="987"/>
        <end position="1005"/>
    </location>
</feature>
<dbReference type="GO" id="GO:0005524">
    <property type="term" value="F:ATP binding"/>
    <property type="evidence" value="ECO:0007669"/>
    <property type="project" value="UniProtKB-KW"/>
</dbReference>
<dbReference type="Gene3D" id="3.40.50.300">
    <property type="entry name" value="P-loop containing nucleotide triphosphate hydrolases"/>
    <property type="match status" value="2"/>
</dbReference>
<dbReference type="STRING" id="503106.A0A218ZBU4"/>
<feature type="transmembrane region" description="Helical" evidence="10">
    <location>
        <begin position="909"/>
        <end position="930"/>
    </location>
</feature>
<dbReference type="InterPro" id="IPR017871">
    <property type="entry name" value="ABC_transporter-like_CS"/>
</dbReference>
<comment type="similarity">
    <text evidence="2">Belongs to the ABC transporter superfamily. ABCG family. PDR (TC 3.A.1.205) subfamily.</text>
</comment>
<name>A0A218ZBU4_9HELO</name>
<evidence type="ECO:0000256" key="4">
    <source>
        <dbReference type="ARBA" id="ARBA00022692"/>
    </source>
</evidence>
<dbReference type="InParanoid" id="A0A218ZBU4"/>
<gene>
    <name evidence="12" type="ORF">B2J93_3333</name>
</gene>
<feature type="compositionally biased region" description="Low complexity" evidence="9">
    <location>
        <begin position="78"/>
        <end position="90"/>
    </location>
</feature>
<organism evidence="12 13">
    <name type="scientific">Diplocarpon coronariae</name>
    <dbReference type="NCBI Taxonomy" id="2795749"/>
    <lineage>
        <taxon>Eukaryota</taxon>
        <taxon>Fungi</taxon>
        <taxon>Dikarya</taxon>
        <taxon>Ascomycota</taxon>
        <taxon>Pezizomycotina</taxon>
        <taxon>Leotiomycetes</taxon>
        <taxon>Helotiales</taxon>
        <taxon>Drepanopezizaceae</taxon>
        <taxon>Diplocarpon</taxon>
    </lineage>
</organism>
<dbReference type="Proteomes" id="UP000242519">
    <property type="component" value="Unassembled WGS sequence"/>
</dbReference>
<dbReference type="InterPro" id="IPR003593">
    <property type="entry name" value="AAA+_ATPase"/>
</dbReference>
<reference evidence="12 13" key="1">
    <citation type="submission" date="2017-04" db="EMBL/GenBank/DDBJ databases">
        <title>Draft genome sequence of Marssonina coronaria NL1: causal agent of apple blotch.</title>
        <authorList>
            <person name="Cheng Q."/>
        </authorList>
    </citation>
    <scope>NUCLEOTIDE SEQUENCE [LARGE SCALE GENOMIC DNA]</scope>
    <source>
        <strain evidence="12 13">NL1</strain>
    </source>
</reference>
<feature type="compositionally biased region" description="Basic and acidic residues" evidence="9">
    <location>
        <begin position="229"/>
        <end position="240"/>
    </location>
</feature>
<keyword evidence="6" id="KW-0067">ATP-binding</keyword>
<dbReference type="InterPro" id="IPR027417">
    <property type="entry name" value="P-loop_NTPase"/>
</dbReference>
<dbReference type="Pfam" id="PF06422">
    <property type="entry name" value="PDR_CDR"/>
    <property type="match status" value="1"/>
</dbReference>
<feature type="domain" description="ABC transporter" evidence="11">
    <location>
        <begin position="1043"/>
        <end position="1285"/>
    </location>
</feature>
<protein>
    <recommendedName>
        <fullName evidence="11">ABC transporter domain-containing protein</fullName>
    </recommendedName>
</protein>
<dbReference type="CDD" id="cd03232">
    <property type="entry name" value="ABCG_PDR_domain2"/>
    <property type="match status" value="1"/>
</dbReference>
<keyword evidence="8 10" id="KW-0472">Membrane</keyword>
<evidence type="ECO:0000256" key="7">
    <source>
        <dbReference type="ARBA" id="ARBA00022989"/>
    </source>
</evidence>
<feature type="compositionally biased region" description="Basic and acidic residues" evidence="9">
    <location>
        <begin position="964"/>
        <end position="979"/>
    </location>
</feature>
<evidence type="ECO:0000313" key="13">
    <source>
        <dbReference type="Proteomes" id="UP000242519"/>
    </source>
</evidence>